<feature type="domain" description="SUF system FeS cluster assembly SufBD core" evidence="1">
    <location>
        <begin position="175"/>
        <end position="398"/>
    </location>
</feature>
<proteinExistence type="predicted"/>
<dbReference type="InterPro" id="IPR000825">
    <property type="entry name" value="SUF_FeS_clus_asmbl_SufBD_core"/>
</dbReference>
<dbReference type="InterPro" id="IPR037284">
    <property type="entry name" value="SUF_FeS_clus_asmbl_SufBD_sf"/>
</dbReference>
<dbReference type="InterPro" id="IPR011542">
    <property type="entry name" value="SUF_FeS_clus_asmbl_SufD"/>
</dbReference>
<protein>
    <submittedName>
        <fullName evidence="2">Fe-S cluster assembly protein SufD</fullName>
    </submittedName>
</protein>
<dbReference type="PANTHER" id="PTHR43575">
    <property type="entry name" value="PROTEIN ABCI7, CHLOROPLASTIC"/>
    <property type="match status" value="1"/>
</dbReference>
<dbReference type="Pfam" id="PF01458">
    <property type="entry name" value="SUFBD_core"/>
    <property type="match status" value="1"/>
</dbReference>
<dbReference type="InterPro" id="IPR055346">
    <property type="entry name" value="Fe-S_cluster_assembly_SufBD"/>
</dbReference>
<organism evidence="2 3">
    <name type="scientific">Limimaricola variabilis</name>
    <dbReference type="NCBI Taxonomy" id="1492771"/>
    <lineage>
        <taxon>Bacteria</taxon>
        <taxon>Pseudomonadati</taxon>
        <taxon>Pseudomonadota</taxon>
        <taxon>Alphaproteobacteria</taxon>
        <taxon>Rhodobacterales</taxon>
        <taxon>Paracoccaceae</taxon>
        <taxon>Limimaricola</taxon>
    </lineage>
</organism>
<dbReference type="SUPFAM" id="SSF101960">
    <property type="entry name" value="Stabilizer of iron transporter SufD"/>
    <property type="match status" value="1"/>
</dbReference>
<evidence type="ECO:0000313" key="2">
    <source>
        <dbReference type="EMBL" id="MBB3710648.1"/>
    </source>
</evidence>
<evidence type="ECO:0000313" key="3">
    <source>
        <dbReference type="Proteomes" id="UP000576152"/>
    </source>
</evidence>
<dbReference type="RefSeq" id="WP_183469012.1">
    <property type="nucleotide sequence ID" value="NZ_JACIBX010000001.1"/>
</dbReference>
<comment type="caution">
    <text evidence="2">The sequence shown here is derived from an EMBL/GenBank/DDBJ whole genome shotgun (WGS) entry which is preliminary data.</text>
</comment>
<dbReference type="PANTHER" id="PTHR43575:SF1">
    <property type="entry name" value="PROTEIN ABCI7, CHLOROPLASTIC"/>
    <property type="match status" value="1"/>
</dbReference>
<sequence>MALAKAKSDATEARLAGLSLPEGGASWAREARQDALNRLTGMGLPQRRDEYWRFTSPAEFLAPETPRAEIALDAPGFDDTEVLRVVFTDGVFDAEASDDLAQENLEIERYADAVTKDIHWIKGLLGVLETAGQNRVDRPFATFNTAFAEDGIVLRATGKVSKPVHLDYRRSDDRAEAVLRHMVRVEDGAELTLLESGVGAARLNTGMEVDIADRGTFHHVRMQGRDHERRAATHVFARLGEESVFKSFTLSLNGMMTRNEVIITLKGDDAVAHVAGAALGDGRDFHHDDTVFITHDAVNCESRQVFKKVLRNGATGVFQGKILVEPDAQKTDGYQISQSLLLDEDANFLAKPELEIYADDVQCSHGSTSGAIDETALFYLKSRGIPEDKAQDLLVLAFVAEALAEIEDEGLAETLRGQLAGWLERRR</sequence>
<gene>
    <name evidence="2" type="ORF">FHS00_000201</name>
</gene>
<dbReference type="NCBIfam" id="TIGR01981">
    <property type="entry name" value="sufD"/>
    <property type="match status" value="1"/>
</dbReference>
<accession>A0ABR6HJN2</accession>
<reference evidence="2 3" key="1">
    <citation type="submission" date="2020-08" db="EMBL/GenBank/DDBJ databases">
        <title>Genomic Encyclopedia of Type Strains, Phase III (KMG-III): the genomes of soil and plant-associated and newly described type strains.</title>
        <authorList>
            <person name="Whitman W."/>
        </authorList>
    </citation>
    <scope>NUCLEOTIDE SEQUENCE [LARGE SCALE GENOMIC DNA]</scope>
    <source>
        <strain evidence="2 3">CECT 8572</strain>
    </source>
</reference>
<dbReference type="Proteomes" id="UP000576152">
    <property type="component" value="Unassembled WGS sequence"/>
</dbReference>
<dbReference type="EMBL" id="JACIBX010000001">
    <property type="protein sequence ID" value="MBB3710648.1"/>
    <property type="molecule type" value="Genomic_DNA"/>
</dbReference>
<name>A0ABR6HJN2_9RHOB</name>
<evidence type="ECO:0000259" key="1">
    <source>
        <dbReference type="Pfam" id="PF01458"/>
    </source>
</evidence>
<keyword evidence="3" id="KW-1185">Reference proteome</keyword>